<proteinExistence type="predicted"/>
<organism evidence="2 3">
    <name type="scientific">Halomarina salina</name>
    <dbReference type="NCBI Taxonomy" id="1872699"/>
    <lineage>
        <taxon>Archaea</taxon>
        <taxon>Methanobacteriati</taxon>
        <taxon>Methanobacteriota</taxon>
        <taxon>Stenosarchaea group</taxon>
        <taxon>Halobacteria</taxon>
        <taxon>Halobacteriales</taxon>
        <taxon>Natronomonadaceae</taxon>
        <taxon>Halomarina</taxon>
    </lineage>
</organism>
<reference evidence="2 3" key="1">
    <citation type="journal article" date="2019" name="Int. J. Syst. Evol. Microbiol.">
        <title>The Global Catalogue of Microorganisms (GCM) 10K type strain sequencing project: providing services to taxonomists for standard genome sequencing and annotation.</title>
        <authorList>
            <consortium name="The Broad Institute Genomics Platform"/>
            <consortium name="The Broad Institute Genome Sequencing Center for Infectious Disease"/>
            <person name="Wu L."/>
            <person name="Ma J."/>
        </authorList>
    </citation>
    <scope>NUCLEOTIDE SEQUENCE [LARGE SCALE GENOMIC DNA]</scope>
    <source>
        <strain evidence="2 3">CGMCC 1.12543</strain>
    </source>
</reference>
<comment type="caution">
    <text evidence="2">The sequence shown here is derived from an EMBL/GenBank/DDBJ whole genome shotgun (WGS) entry which is preliminary data.</text>
</comment>
<keyword evidence="3" id="KW-1185">Reference proteome</keyword>
<feature type="region of interest" description="Disordered" evidence="1">
    <location>
        <begin position="53"/>
        <end position="87"/>
    </location>
</feature>
<sequence>MVQPFVVGCQNCEYQRTVATLDTALELYGEHRDSNDHSAEVWSRRYLADLDEDAPDYMPSLDTTDNAPSPDPTASAGGNAKAVDTDD</sequence>
<gene>
    <name evidence="2" type="ORF">ACFPYI_00555</name>
</gene>
<accession>A0ABD5RH88</accession>
<evidence type="ECO:0000313" key="2">
    <source>
        <dbReference type="EMBL" id="MFC5969810.1"/>
    </source>
</evidence>
<evidence type="ECO:0000256" key="1">
    <source>
        <dbReference type="SAM" id="MobiDB-lite"/>
    </source>
</evidence>
<dbReference type="EMBL" id="JBHSQH010000001">
    <property type="protein sequence ID" value="MFC5969810.1"/>
    <property type="molecule type" value="Genomic_DNA"/>
</dbReference>
<dbReference type="RefSeq" id="WP_247418156.1">
    <property type="nucleotide sequence ID" value="NZ_JALLGW010000001.1"/>
</dbReference>
<name>A0ABD5RH88_9EURY</name>
<dbReference type="AlphaFoldDB" id="A0ABD5RH88"/>
<dbReference type="Proteomes" id="UP001596099">
    <property type="component" value="Unassembled WGS sequence"/>
</dbReference>
<protein>
    <submittedName>
        <fullName evidence="2">Uncharacterized protein</fullName>
    </submittedName>
</protein>
<evidence type="ECO:0000313" key="3">
    <source>
        <dbReference type="Proteomes" id="UP001596099"/>
    </source>
</evidence>